<dbReference type="AlphaFoldDB" id="A0AAU2V9Z2"/>
<name>A0AAU2V9Z2_9ACTN</name>
<dbReference type="EMBL" id="CP108318">
    <property type="protein sequence ID" value="WTW63929.1"/>
    <property type="molecule type" value="Genomic_DNA"/>
</dbReference>
<organism evidence="2">
    <name type="scientific">Streptomyces sp. NBC_00003</name>
    <dbReference type="NCBI Taxonomy" id="2903608"/>
    <lineage>
        <taxon>Bacteria</taxon>
        <taxon>Bacillati</taxon>
        <taxon>Actinomycetota</taxon>
        <taxon>Actinomycetes</taxon>
        <taxon>Kitasatosporales</taxon>
        <taxon>Streptomycetaceae</taxon>
        <taxon>Streptomyces</taxon>
    </lineage>
</organism>
<evidence type="ECO:0000256" key="1">
    <source>
        <dbReference type="SAM" id="Phobius"/>
    </source>
</evidence>
<reference evidence="2" key="1">
    <citation type="submission" date="2022-10" db="EMBL/GenBank/DDBJ databases">
        <title>The complete genomes of actinobacterial strains from the NBC collection.</title>
        <authorList>
            <person name="Joergensen T.S."/>
            <person name="Alvarez Arevalo M."/>
            <person name="Sterndorff E.B."/>
            <person name="Faurdal D."/>
            <person name="Vuksanovic O."/>
            <person name="Mourched A.-S."/>
            <person name="Charusanti P."/>
            <person name="Shaw S."/>
            <person name="Blin K."/>
            <person name="Weber T."/>
        </authorList>
    </citation>
    <scope>NUCLEOTIDE SEQUENCE</scope>
    <source>
        <strain evidence="2">NBC_00003</strain>
    </source>
</reference>
<keyword evidence="1" id="KW-0812">Transmembrane</keyword>
<keyword evidence="1" id="KW-0472">Membrane</keyword>
<gene>
    <name evidence="2" type="ORF">OG549_26630</name>
</gene>
<accession>A0AAU2V9Z2</accession>
<dbReference type="Pfam" id="PF18969">
    <property type="entry name" value="DUF5708"/>
    <property type="match status" value="1"/>
</dbReference>
<proteinExistence type="predicted"/>
<evidence type="ECO:0000313" key="2">
    <source>
        <dbReference type="EMBL" id="WTW63929.1"/>
    </source>
</evidence>
<protein>
    <submittedName>
        <fullName evidence="2">DUF5708 family protein</fullName>
    </submittedName>
</protein>
<feature type="transmembrane region" description="Helical" evidence="1">
    <location>
        <begin position="30"/>
        <end position="55"/>
    </location>
</feature>
<keyword evidence="1" id="KW-1133">Transmembrane helix</keyword>
<dbReference type="InterPro" id="IPR043762">
    <property type="entry name" value="DUF5708"/>
</dbReference>
<sequence>MASPAKHFAEGAATFGVGLALRLFTEDVHIPVFTLTKVGVVLMFIGGIEILYGVYRTASSRSGKTSS</sequence>